<dbReference type="EMBL" id="DVMP01000141">
    <property type="protein sequence ID" value="HIU26357.1"/>
    <property type="molecule type" value="Genomic_DNA"/>
</dbReference>
<reference evidence="1" key="1">
    <citation type="submission" date="2020-10" db="EMBL/GenBank/DDBJ databases">
        <authorList>
            <person name="Gilroy R."/>
        </authorList>
    </citation>
    <scope>NUCLEOTIDE SEQUENCE</scope>
    <source>
        <strain evidence="1">ChiHcec3-6078</strain>
    </source>
</reference>
<dbReference type="Pfam" id="PF00300">
    <property type="entry name" value="His_Phos_1"/>
    <property type="match status" value="1"/>
</dbReference>
<comment type="caution">
    <text evidence="1">The sequence shown here is derived from an EMBL/GenBank/DDBJ whole genome shotgun (WGS) entry which is preliminary data.</text>
</comment>
<evidence type="ECO:0000313" key="1">
    <source>
        <dbReference type="EMBL" id="HIU26357.1"/>
    </source>
</evidence>
<dbReference type="SUPFAM" id="SSF53254">
    <property type="entry name" value="Phosphoglycerate mutase-like"/>
    <property type="match status" value="1"/>
</dbReference>
<organism evidence="1 2">
    <name type="scientific">Candidatus Allocopromorpha excrementigallinarum</name>
    <dbReference type="NCBI Taxonomy" id="2840742"/>
    <lineage>
        <taxon>Bacteria</taxon>
        <taxon>Bacillati</taxon>
        <taxon>Bacillota</taxon>
        <taxon>Clostridia</taxon>
        <taxon>Eubacteriales</taxon>
        <taxon>Eubacteriaceae</taxon>
        <taxon>Eubacteriaceae incertae sedis</taxon>
        <taxon>Candidatus Allocopromorpha</taxon>
    </lineage>
</organism>
<dbReference type="SMART" id="SM00855">
    <property type="entry name" value="PGAM"/>
    <property type="match status" value="1"/>
</dbReference>
<dbReference type="Gene3D" id="3.40.50.1240">
    <property type="entry name" value="Phosphoglycerate mutase-like"/>
    <property type="match status" value="1"/>
</dbReference>
<accession>A0A9D1I1R6</accession>
<proteinExistence type="predicted"/>
<name>A0A9D1I1R6_9FIRM</name>
<dbReference type="GO" id="GO:0016791">
    <property type="term" value="F:phosphatase activity"/>
    <property type="evidence" value="ECO:0007669"/>
    <property type="project" value="TreeGrafter"/>
</dbReference>
<dbReference type="InterPro" id="IPR029033">
    <property type="entry name" value="His_PPase_superfam"/>
</dbReference>
<dbReference type="PANTHER" id="PTHR48100:SF1">
    <property type="entry name" value="HISTIDINE PHOSPHATASE FAMILY PROTEIN-RELATED"/>
    <property type="match status" value="1"/>
</dbReference>
<dbReference type="InterPro" id="IPR013078">
    <property type="entry name" value="His_Pase_superF_clade-1"/>
</dbReference>
<dbReference type="InterPro" id="IPR050275">
    <property type="entry name" value="PGM_Phosphatase"/>
</dbReference>
<reference evidence="1" key="2">
    <citation type="journal article" date="2021" name="PeerJ">
        <title>Extensive microbial diversity within the chicken gut microbiome revealed by metagenomics and culture.</title>
        <authorList>
            <person name="Gilroy R."/>
            <person name="Ravi A."/>
            <person name="Getino M."/>
            <person name="Pursley I."/>
            <person name="Horton D.L."/>
            <person name="Alikhan N.F."/>
            <person name="Baker D."/>
            <person name="Gharbi K."/>
            <person name="Hall N."/>
            <person name="Watson M."/>
            <person name="Adriaenssens E.M."/>
            <person name="Foster-Nyarko E."/>
            <person name="Jarju S."/>
            <person name="Secka A."/>
            <person name="Antonio M."/>
            <person name="Oren A."/>
            <person name="Chaudhuri R.R."/>
            <person name="La Ragione R."/>
            <person name="Hildebrand F."/>
            <person name="Pallen M.J."/>
        </authorList>
    </citation>
    <scope>NUCLEOTIDE SEQUENCE</scope>
    <source>
        <strain evidence="1">ChiHcec3-6078</strain>
    </source>
</reference>
<evidence type="ECO:0000313" key="2">
    <source>
        <dbReference type="Proteomes" id="UP000824090"/>
    </source>
</evidence>
<dbReference type="AlphaFoldDB" id="A0A9D1I1R6"/>
<dbReference type="PANTHER" id="PTHR48100">
    <property type="entry name" value="BROAD-SPECIFICITY PHOSPHATASE YOR283W-RELATED"/>
    <property type="match status" value="1"/>
</dbReference>
<dbReference type="GO" id="GO:0005737">
    <property type="term" value="C:cytoplasm"/>
    <property type="evidence" value="ECO:0007669"/>
    <property type="project" value="TreeGrafter"/>
</dbReference>
<gene>
    <name evidence="1" type="ORF">IAC50_07695</name>
</gene>
<sequence length="206" mass="23839">MKSRICLIRHGITEGNLKRLYYGHSDIPLAEEGRRELKKLTGEGIYPFSEEADFYTTGLLRTEETLSIIYGDRSHDSIEELREMNFGDFEMKSHRQLKNTENYRLWTGDERGETAPPGGESINDFYARIQRGFKELRKRHALKELSMRHRGEDILSVVVCHGGTIAAILEGLFPKVKDNFFQWIPDPGHGYILMLENGEVKEKEDF</sequence>
<dbReference type="Proteomes" id="UP000824090">
    <property type="component" value="Unassembled WGS sequence"/>
</dbReference>
<protein>
    <submittedName>
        <fullName evidence="1">Histidine phosphatase family protein</fullName>
    </submittedName>
</protein>
<dbReference type="CDD" id="cd07067">
    <property type="entry name" value="HP_PGM_like"/>
    <property type="match status" value="1"/>
</dbReference>